<feature type="compositionally biased region" description="Gly residues" evidence="1">
    <location>
        <begin position="54"/>
        <end position="66"/>
    </location>
</feature>
<evidence type="ECO:0000256" key="1">
    <source>
        <dbReference type="SAM" id="MobiDB-lite"/>
    </source>
</evidence>
<feature type="compositionally biased region" description="Basic residues" evidence="1">
    <location>
        <begin position="31"/>
        <end position="42"/>
    </location>
</feature>
<feature type="compositionally biased region" description="Low complexity" evidence="1">
    <location>
        <begin position="43"/>
        <end position="53"/>
    </location>
</feature>
<dbReference type="Proteomes" id="UP000601361">
    <property type="component" value="Unassembled WGS sequence"/>
</dbReference>
<reference evidence="4" key="1">
    <citation type="journal article" date="2019" name="Int. J. Syst. Evol. Microbiol.">
        <title>The Global Catalogue of Microorganisms (GCM) 10K type strain sequencing project: providing services to taxonomists for standard genome sequencing and annotation.</title>
        <authorList>
            <consortium name="The Broad Institute Genomics Platform"/>
            <consortium name="The Broad Institute Genome Sequencing Center for Infectious Disease"/>
            <person name="Wu L."/>
            <person name="Ma J."/>
        </authorList>
    </citation>
    <scope>NUCLEOTIDE SEQUENCE [LARGE SCALE GENOMIC DNA]</scope>
    <source>
        <strain evidence="4">CGMCC 1.12990</strain>
    </source>
</reference>
<feature type="compositionally biased region" description="Polar residues" evidence="1">
    <location>
        <begin position="82"/>
        <end position="98"/>
    </location>
</feature>
<feature type="region of interest" description="Disordered" evidence="1">
    <location>
        <begin position="82"/>
        <end position="158"/>
    </location>
</feature>
<keyword evidence="2" id="KW-0732">Signal</keyword>
<gene>
    <name evidence="3" type="ORF">GCM10011378_36660</name>
</gene>
<accession>A0ABQ1X2V7</accession>
<proteinExistence type="predicted"/>
<sequence length="158" mass="16866">MKKFLAASLLLGLLAGATAPAALAQTAPAKTKVKAKKDKVKAKGTAEAATPAEGRGGPGGGRGGRGNMLAEMTKELNLTTDQQTKVAAIQQDQMQQMKSLRASGETTDRQARMQQMRSLEESTDAKLQGVLTPEQFQKYQAKKQERMRRPGPQGAGTR</sequence>
<evidence type="ECO:0000256" key="2">
    <source>
        <dbReference type="SAM" id="SignalP"/>
    </source>
</evidence>
<dbReference type="RefSeq" id="WP_188559326.1">
    <property type="nucleotide sequence ID" value="NZ_BMGS01000011.1"/>
</dbReference>
<feature type="signal peptide" evidence="2">
    <location>
        <begin position="1"/>
        <end position="24"/>
    </location>
</feature>
<organism evidence="3 4">
    <name type="scientific">Hymenobacter glacieicola</name>
    <dbReference type="NCBI Taxonomy" id="1562124"/>
    <lineage>
        <taxon>Bacteria</taxon>
        <taxon>Pseudomonadati</taxon>
        <taxon>Bacteroidota</taxon>
        <taxon>Cytophagia</taxon>
        <taxon>Cytophagales</taxon>
        <taxon>Hymenobacteraceae</taxon>
        <taxon>Hymenobacter</taxon>
    </lineage>
</organism>
<protein>
    <submittedName>
        <fullName evidence="3">Uncharacterized protein</fullName>
    </submittedName>
</protein>
<name>A0ABQ1X2V7_9BACT</name>
<evidence type="ECO:0000313" key="3">
    <source>
        <dbReference type="EMBL" id="GGG57210.1"/>
    </source>
</evidence>
<keyword evidence="4" id="KW-1185">Reference proteome</keyword>
<feature type="compositionally biased region" description="Low complexity" evidence="1">
    <location>
        <begin position="21"/>
        <end position="30"/>
    </location>
</feature>
<evidence type="ECO:0000313" key="4">
    <source>
        <dbReference type="Proteomes" id="UP000601361"/>
    </source>
</evidence>
<comment type="caution">
    <text evidence="3">The sequence shown here is derived from an EMBL/GenBank/DDBJ whole genome shotgun (WGS) entry which is preliminary data.</text>
</comment>
<feature type="chain" id="PRO_5047399629" evidence="2">
    <location>
        <begin position="25"/>
        <end position="158"/>
    </location>
</feature>
<feature type="region of interest" description="Disordered" evidence="1">
    <location>
        <begin position="21"/>
        <end position="70"/>
    </location>
</feature>
<dbReference type="EMBL" id="BMGS01000011">
    <property type="protein sequence ID" value="GGG57210.1"/>
    <property type="molecule type" value="Genomic_DNA"/>
</dbReference>